<accession>A0AC58S502</accession>
<organism evidence="1 2">
    <name type="scientific">Nicotiana tabacum</name>
    <name type="common">Common tobacco</name>
    <dbReference type="NCBI Taxonomy" id="4097"/>
    <lineage>
        <taxon>Eukaryota</taxon>
        <taxon>Viridiplantae</taxon>
        <taxon>Streptophyta</taxon>
        <taxon>Embryophyta</taxon>
        <taxon>Tracheophyta</taxon>
        <taxon>Spermatophyta</taxon>
        <taxon>Magnoliopsida</taxon>
        <taxon>eudicotyledons</taxon>
        <taxon>Gunneridae</taxon>
        <taxon>Pentapetalae</taxon>
        <taxon>asterids</taxon>
        <taxon>lamiids</taxon>
        <taxon>Solanales</taxon>
        <taxon>Solanaceae</taxon>
        <taxon>Nicotianoideae</taxon>
        <taxon>Nicotianeae</taxon>
        <taxon>Nicotiana</taxon>
    </lineage>
</organism>
<keyword evidence="1" id="KW-1185">Reference proteome</keyword>
<evidence type="ECO:0000313" key="1">
    <source>
        <dbReference type="Proteomes" id="UP000790787"/>
    </source>
</evidence>
<protein>
    <submittedName>
        <fullName evidence="2">Uncharacterized protein LOC142165387</fullName>
    </submittedName>
</protein>
<proteinExistence type="predicted"/>
<reference evidence="2" key="2">
    <citation type="submission" date="2025-08" db="UniProtKB">
        <authorList>
            <consortium name="RefSeq"/>
        </authorList>
    </citation>
    <scope>IDENTIFICATION</scope>
    <source>
        <tissue evidence="2">Leaf</tissue>
    </source>
</reference>
<dbReference type="Proteomes" id="UP000790787">
    <property type="component" value="Chromosome 10"/>
</dbReference>
<dbReference type="RefSeq" id="XP_075080054.1">
    <property type="nucleotide sequence ID" value="XM_075223953.1"/>
</dbReference>
<name>A0AC58S502_TOBAC</name>
<sequence length="655" mass="75534">MATTLNKIFPDLSKLEPLDGNNYKRWSQKLLIFFEQLEVDYVLFNKPPANVVADSSNANTIVVDDDDDAKKKFENDNKTVRGHLLNHMSNPLFYLFINYKSAKVIWDSLEKKYGVDNAGKKKYVVRKWIKFQMVDDKPIMEQFHEYENLTADVLNEGTKMCDILQANVLFEKFPPSWSDYRNQLKHKKKNITLQELIRHMRTEEANLQPETRTKYGGKAPVQANLTECDDFIAFEVVDANMVANKTDWVLDTDASRHIYANKELFHDFEESADSECVYMGNSTTARVMESKHTKKPFKNVTSRKTELLELVHSDLTDFKNTVSKGGKKYYITFADDFSRYTKNFFEHIFPLKNNVPNNASTSMSVNSHIVPSSSVTANEHENELRRSKRHRIEASFGPDFITIFLTENIYLDVLNDELASIYLIEEDPKTYNEAMRSIGCKPISSKWIFKKKLRPDGTIEKYKGRLVIGDFNQKKGIDYFDTYSHVTKIMTIRALVALASINNFVIHQMDVKTAFLNSDLEEEIYMSQDEVFVIQGQENNVCKLRKSLYGLKQMIGSDYVIICLYVDDMLIFGPNVNVVNATKNFLSSKFEMKNLGEADVILGIKIKRTSNVFSLSRSHCIEKMLKRFNCFDVAPVRTPYDPSICLRKNTESSVS</sequence>
<evidence type="ECO:0000313" key="2">
    <source>
        <dbReference type="RefSeq" id="XP_075080054.1"/>
    </source>
</evidence>
<reference evidence="1" key="1">
    <citation type="journal article" date="2014" name="Nat. Commun.">
        <title>The tobacco genome sequence and its comparison with those of tomato and potato.</title>
        <authorList>
            <person name="Sierro N."/>
            <person name="Battey J.N."/>
            <person name="Ouadi S."/>
            <person name="Bakaher N."/>
            <person name="Bovet L."/>
            <person name="Willig A."/>
            <person name="Goepfert S."/>
            <person name="Peitsch M.C."/>
            <person name="Ivanov N.V."/>
        </authorList>
    </citation>
    <scope>NUCLEOTIDE SEQUENCE [LARGE SCALE GENOMIC DNA]</scope>
</reference>
<gene>
    <name evidence="2" type="primary">LOC142165387</name>
</gene>